<feature type="binding site" evidence="4">
    <location>
        <position position="157"/>
    </location>
    <ligand>
        <name>molybdate</name>
        <dbReference type="ChEBI" id="CHEBI:36264"/>
    </ligand>
</feature>
<dbReference type="PANTHER" id="PTHR30632:SF14">
    <property type="entry name" value="TUNGSTATE_MOLYBDATE_CHROMATE-BINDING PROTEIN MODA"/>
    <property type="match status" value="1"/>
</dbReference>
<dbReference type="Pfam" id="PF13531">
    <property type="entry name" value="SBP_bac_11"/>
    <property type="match status" value="1"/>
</dbReference>
<feature type="binding site" evidence="4">
    <location>
        <position position="49"/>
    </location>
    <ligand>
        <name>molybdate</name>
        <dbReference type="ChEBI" id="CHEBI:36264"/>
    </ligand>
</feature>
<dbReference type="CDD" id="cd13539">
    <property type="entry name" value="PBP2_AvModA"/>
    <property type="match status" value="1"/>
</dbReference>
<dbReference type="EMBL" id="LSNE01000003">
    <property type="protein sequence ID" value="KXI30228.1"/>
    <property type="molecule type" value="Genomic_DNA"/>
</dbReference>
<dbReference type="OrthoDB" id="9785015at2"/>
<accession>A0A136A4Q2</accession>
<evidence type="ECO:0000313" key="6">
    <source>
        <dbReference type="Proteomes" id="UP000070299"/>
    </source>
</evidence>
<dbReference type="InterPro" id="IPR050682">
    <property type="entry name" value="ModA/WtpA"/>
</dbReference>
<dbReference type="STRING" id="1799789.AX660_09590"/>
<keyword evidence="4" id="KW-0500">Molybdenum</keyword>
<sequence length="245" mass="26842">MCTLLMTSSSKAEELLVAVAANFSGPMQEIAEVFTQTQPHKIQLAFGSSGKFFAQIVNGAPYDLFFSADQTKPQALIDQNLALTSSRFTYALGALALWSADPLKINNDASVLVSDNFNKLALANPKLAPYGLAAMDVLINMQLMEASQKRWVQGENIAQTYQFIASGNADIGFVAVSQIMQNAVLKKGSAWIVPSTLYRPIKQDAVLLKRSKHLTTAKLFMDFMQGPEASHIIRSFGYTLEQKQP</sequence>
<reference evidence="6" key="1">
    <citation type="submission" date="2016-02" db="EMBL/GenBank/DDBJ databases">
        <authorList>
            <person name="Schultz-Johansen M."/>
            <person name="Glaring M.A."/>
            <person name="Bech P.K."/>
            <person name="Stougaard P."/>
        </authorList>
    </citation>
    <scope>NUCLEOTIDE SEQUENCE [LARGE SCALE GENOMIC DNA]</scope>
    <source>
        <strain evidence="6">S66</strain>
    </source>
</reference>
<dbReference type="PIRSF" id="PIRSF004846">
    <property type="entry name" value="ModA"/>
    <property type="match status" value="1"/>
</dbReference>
<dbReference type="AlphaFoldDB" id="A0A136A4Q2"/>
<organism evidence="5 6">
    <name type="scientific">Paraglaciecola hydrolytica</name>
    <dbReference type="NCBI Taxonomy" id="1799789"/>
    <lineage>
        <taxon>Bacteria</taxon>
        <taxon>Pseudomonadati</taxon>
        <taxon>Pseudomonadota</taxon>
        <taxon>Gammaproteobacteria</taxon>
        <taxon>Alteromonadales</taxon>
        <taxon>Alteromonadaceae</taxon>
        <taxon>Paraglaciecola</taxon>
    </lineage>
</organism>
<keyword evidence="3" id="KW-0732">Signal</keyword>
<evidence type="ECO:0000256" key="2">
    <source>
        <dbReference type="ARBA" id="ARBA00022723"/>
    </source>
</evidence>
<dbReference type="SUPFAM" id="SSF53850">
    <property type="entry name" value="Periplasmic binding protein-like II"/>
    <property type="match status" value="1"/>
</dbReference>
<comment type="similarity">
    <text evidence="1">Belongs to the bacterial solute-binding protein ModA family.</text>
</comment>
<evidence type="ECO:0000256" key="1">
    <source>
        <dbReference type="ARBA" id="ARBA00009175"/>
    </source>
</evidence>
<dbReference type="Proteomes" id="UP000070299">
    <property type="component" value="Unassembled WGS sequence"/>
</dbReference>
<dbReference type="PANTHER" id="PTHR30632">
    <property type="entry name" value="MOLYBDATE-BINDING PERIPLASMIC PROTEIN"/>
    <property type="match status" value="1"/>
</dbReference>
<dbReference type="GO" id="GO:0046872">
    <property type="term" value="F:metal ion binding"/>
    <property type="evidence" value="ECO:0007669"/>
    <property type="project" value="UniProtKB-KW"/>
</dbReference>
<gene>
    <name evidence="5" type="ORF">AX660_09590</name>
</gene>
<dbReference type="GO" id="GO:0030973">
    <property type="term" value="F:molybdate ion binding"/>
    <property type="evidence" value="ECO:0007669"/>
    <property type="project" value="InterPro"/>
</dbReference>
<dbReference type="NCBIfam" id="TIGR01256">
    <property type="entry name" value="modA"/>
    <property type="match status" value="1"/>
</dbReference>
<dbReference type="RefSeq" id="WP_068374249.1">
    <property type="nucleotide sequence ID" value="NZ_LSNE01000003.1"/>
</dbReference>
<dbReference type="InterPro" id="IPR005950">
    <property type="entry name" value="ModA"/>
</dbReference>
<name>A0A136A4Q2_9ALTE</name>
<dbReference type="Gene3D" id="3.40.190.10">
    <property type="entry name" value="Periplasmic binding protein-like II"/>
    <property type="match status" value="2"/>
</dbReference>
<comment type="caution">
    <text evidence="5">The sequence shown here is derived from an EMBL/GenBank/DDBJ whole genome shotgun (WGS) entry which is preliminary data.</text>
</comment>
<evidence type="ECO:0000313" key="5">
    <source>
        <dbReference type="EMBL" id="KXI30228.1"/>
    </source>
</evidence>
<keyword evidence="6" id="KW-1185">Reference proteome</keyword>
<protein>
    <submittedName>
        <fullName evidence="5">Molybdate ABC transporter substrate-binding protein</fullName>
    </submittedName>
</protein>
<evidence type="ECO:0000256" key="4">
    <source>
        <dbReference type="PIRSR" id="PIRSR004846-1"/>
    </source>
</evidence>
<dbReference type="InterPro" id="IPR044084">
    <property type="entry name" value="AvModA-like_subst-bd"/>
</dbReference>
<keyword evidence="2 4" id="KW-0479">Metal-binding</keyword>
<dbReference type="GO" id="GO:0015689">
    <property type="term" value="P:molybdate ion transport"/>
    <property type="evidence" value="ECO:0007669"/>
    <property type="project" value="InterPro"/>
</dbReference>
<evidence type="ECO:0000256" key="3">
    <source>
        <dbReference type="ARBA" id="ARBA00022729"/>
    </source>
</evidence>
<proteinExistence type="inferred from homology"/>